<reference evidence="3 4" key="1">
    <citation type="journal article" date="2015" name="Fungal Genet. Biol.">
        <title>Evolution of novel wood decay mechanisms in Agaricales revealed by the genome sequences of Fistulina hepatica and Cylindrobasidium torrendii.</title>
        <authorList>
            <person name="Floudas D."/>
            <person name="Held B.W."/>
            <person name="Riley R."/>
            <person name="Nagy L.G."/>
            <person name="Koehler G."/>
            <person name="Ransdell A.S."/>
            <person name="Younus H."/>
            <person name="Chow J."/>
            <person name="Chiniquy J."/>
            <person name="Lipzen A."/>
            <person name="Tritt A."/>
            <person name="Sun H."/>
            <person name="Haridas S."/>
            <person name="LaButti K."/>
            <person name="Ohm R.A."/>
            <person name="Kues U."/>
            <person name="Blanchette R.A."/>
            <person name="Grigoriev I.V."/>
            <person name="Minto R.E."/>
            <person name="Hibbett D.S."/>
        </authorList>
    </citation>
    <scope>NUCLEOTIDE SEQUENCE [LARGE SCALE GENOMIC DNA]</scope>
    <source>
        <strain evidence="3 4">ATCC 64428</strain>
    </source>
</reference>
<dbReference type="SUPFAM" id="SSF50978">
    <property type="entry name" value="WD40 repeat-like"/>
    <property type="match status" value="1"/>
</dbReference>
<name>A0A0D7A1I5_9AGAR</name>
<feature type="domain" description="Inositol polyphosphate-related phosphatase" evidence="2">
    <location>
        <begin position="492"/>
        <end position="819"/>
    </location>
</feature>
<feature type="compositionally biased region" description="Pro residues" evidence="1">
    <location>
        <begin position="1"/>
        <end position="17"/>
    </location>
</feature>
<organism evidence="3 4">
    <name type="scientific">Fistulina hepatica ATCC 64428</name>
    <dbReference type="NCBI Taxonomy" id="1128425"/>
    <lineage>
        <taxon>Eukaryota</taxon>
        <taxon>Fungi</taxon>
        <taxon>Dikarya</taxon>
        <taxon>Basidiomycota</taxon>
        <taxon>Agaricomycotina</taxon>
        <taxon>Agaricomycetes</taxon>
        <taxon>Agaricomycetidae</taxon>
        <taxon>Agaricales</taxon>
        <taxon>Fistulinaceae</taxon>
        <taxon>Fistulina</taxon>
    </lineage>
</organism>
<feature type="non-terminal residue" evidence="3">
    <location>
        <position position="1"/>
    </location>
</feature>
<feature type="region of interest" description="Disordered" evidence="1">
    <location>
        <begin position="1"/>
        <end position="120"/>
    </location>
</feature>
<keyword evidence="4" id="KW-1185">Reference proteome</keyword>
<dbReference type="InterPro" id="IPR036322">
    <property type="entry name" value="WD40_repeat_dom_sf"/>
</dbReference>
<evidence type="ECO:0000256" key="1">
    <source>
        <dbReference type="SAM" id="MobiDB-lite"/>
    </source>
</evidence>
<dbReference type="InterPro" id="IPR015943">
    <property type="entry name" value="WD40/YVTN_repeat-like_dom_sf"/>
</dbReference>
<dbReference type="PANTHER" id="PTHR11200">
    <property type="entry name" value="INOSITOL 5-PHOSPHATASE"/>
    <property type="match status" value="1"/>
</dbReference>
<dbReference type="InterPro" id="IPR036691">
    <property type="entry name" value="Endo/exonu/phosph_ase_sf"/>
</dbReference>
<dbReference type="Gene3D" id="3.60.10.10">
    <property type="entry name" value="Endonuclease/exonuclease/phosphatase"/>
    <property type="match status" value="1"/>
</dbReference>
<protein>
    <submittedName>
        <fullName evidence="3">DNase I-like protein</fullName>
    </submittedName>
</protein>
<accession>A0A0D7A1I5</accession>
<dbReference type="GO" id="GO:0004439">
    <property type="term" value="F:phosphatidylinositol-4,5-bisphosphate 5-phosphatase activity"/>
    <property type="evidence" value="ECO:0007669"/>
    <property type="project" value="TreeGrafter"/>
</dbReference>
<dbReference type="OrthoDB" id="2248459at2759"/>
<dbReference type="AlphaFoldDB" id="A0A0D7A1I5"/>
<dbReference type="GO" id="GO:0046856">
    <property type="term" value="P:phosphatidylinositol dephosphorylation"/>
    <property type="evidence" value="ECO:0007669"/>
    <property type="project" value="InterPro"/>
</dbReference>
<dbReference type="Pfam" id="PF22669">
    <property type="entry name" value="Exo_endo_phos2"/>
    <property type="match status" value="1"/>
</dbReference>
<dbReference type="SUPFAM" id="SSF56219">
    <property type="entry name" value="DNase I-like"/>
    <property type="match status" value="1"/>
</dbReference>
<evidence type="ECO:0000259" key="2">
    <source>
        <dbReference type="SMART" id="SM00128"/>
    </source>
</evidence>
<dbReference type="EMBL" id="KN882067">
    <property type="protein sequence ID" value="KIY44678.1"/>
    <property type="molecule type" value="Genomic_DNA"/>
</dbReference>
<evidence type="ECO:0000313" key="3">
    <source>
        <dbReference type="EMBL" id="KIY44678.1"/>
    </source>
</evidence>
<feature type="compositionally biased region" description="Acidic residues" evidence="1">
    <location>
        <begin position="87"/>
        <end position="96"/>
    </location>
</feature>
<evidence type="ECO:0000313" key="4">
    <source>
        <dbReference type="Proteomes" id="UP000054144"/>
    </source>
</evidence>
<proteinExistence type="predicted"/>
<gene>
    <name evidence="3" type="ORF">FISHEDRAFT_50865</name>
</gene>
<dbReference type="Gene3D" id="2.130.10.10">
    <property type="entry name" value="YVTN repeat-like/Quinoprotein amine dehydrogenase"/>
    <property type="match status" value="1"/>
</dbReference>
<dbReference type="InterPro" id="IPR046985">
    <property type="entry name" value="IP5"/>
</dbReference>
<dbReference type="Proteomes" id="UP000054144">
    <property type="component" value="Unassembled WGS sequence"/>
</dbReference>
<dbReference type="PANTHER" id="PTHR11200:SF240">
    <property type="entry name" value="INOSITOL POLYPHOSPHATE 5-PHOSPHATASE C9G1.10C-RELATED"/>
    <property type="match status" value="1"/>
</dbReference>
<dbReference type="InterPro" id="IPR000300">
    <property type="entry name" value="IPPc"/>
</dbReference>
<sequence length="855" mass="94729">SLPASPKPPPPRPPPRVMPKVSSSTPERTVPPPSLPPRRNTLTAADDLLNEATPRHSLFSKLPPPPTRTIAPGDKLPPPRRSTASSDDSDDDEEEEESHRADLARLEAMPDSSQSSRRPPILTIPVCDIPKIPVAAHNGHVLVTGMHVVVAHGHHSVKIYDLAASESPVISLGAKDLGVKDIKVTCMEVRHCDEPRDVGSLVWLGTKDGHIFEIDVRTGIVTDFRLGMHLYPVTHIFRHAPAMLSIDESGKVLVYAPSADFPSVRLSTTPPRVVRIAEKQDFVKMIDGKLWAADRAEQHPLSIFSGAHSTTVKTPIMRIYDVFTPGAVGKSALAVTPDVLSTMIPGAITSAAIVPALPGVVFVGHEKGFITVWTTADDNGTPRCLEVMKVSASDVLCMEGVNDRLWVGGRGGMITAYDVVPRPWVVTNMWNAHSGLPVISIRVDIHGIRLTGRLCVTSVGRDEVLRLWDGLLTLDCVDAELLKRETTFSSFRQIKALLVSWNIDSARPELLTGHEANVSFLHNVLTSVESPDIISFGFQEVIDLENRRMTAKNVLLKRGDDGPLNEKVTGAYRRWHDCLVLALKLAMPADVPYSIVHMENLVGLFTCTFIKNSERAVLKDVAITSGGIISRMVLEDTSICLINCHLAAGQHNVRARNADIAGMLENKAPLPMSTNPVPYVGGGDGSMVLDHEIVLVNGDMNYRIDHRREAIIAAINADDVQSLHAHDQLLKEMRHNRGFRFRGFSEGLLTFAPTYKYDRRSNEWDSSEKRRSPAWCDRVLWRSRVPGRVRQLHYRRYEANVSDHRPISAAFELTIKRVLNEVREQVKAEVEMQWPQQQAHLLQLSLDFYESQSML</sequence>
<dbReference type="SMART" id="SM00128">
    <property type="entry name" value="IPPc"/>
    <property type="match status" value="1"/>
</dbReference>